<dbReference type="GO" id="GO:0045785">
    <property type="term" value="P:positive regulation of cell adhesion"/>
    <property type="evidence" value="ECO:0007669"/>
    <property type="project" value="TreeGrafter"/>
</dbReference>
<organism evidence="1 2">
    <name type="scientific">Chauna torquata</name>
    <name type="common">Southern screamer</name>
    <dbReference type="NCBI Taxonomy" id="30388"/>
    <lineage>
        <taxon>Eukaryota</taxon>
        <taxon>Metazoa</taxon>
        <taxon>Chordata</taxon>
        <taxon>Craniata</taxon>
        <taxon>Vertebrata</taxon>
        <taxon>Euteleostomi</taxon>
        <taxon>Archelosauria</taxon>
        <taxon>Archosauria</taxon>
        <taxon>Dinosauria</taxon>
        <taxon>Saurischia</taxon>
        <taxon>Theropoda</taxon>
        <taxon>Coelurosauria</taxon>
        <taxon>Aves</taxon>
        <taxon>Neognathae</taxon>
        <taxon>Galloanserae</taxon>
        <taxon>Anseriformes</taxon>
        <taxon>Anhimidae</taxon>
        <taxon>Chauna</taxon>
    </lineage>
</organism>
<dbReference type="GO" id="GO:0005031">
    <property type="term" value="F:tumor necrosis factor receptor activity"/>
    <property type="evidence" value="ECO:0007669"/>
    <property type="project" value="InterPro"/>
</dbReference>
<dbReference type="PANTHER" id="PTHR47388:SF1">
    <property type="entry name" value="TUMOR NECROSIS FACTOR RECEPTOR SUPERFAMILY MEMBER 18"/>
    <property type="match status" value="1"/>
</dbReference>
<dbReference type="PANTHER" id="PTHR47388">
    <property type="entry name" value="TUMOR NECROSIS FACTOR RECEPTOR SUPERFAMILY MEMBER 18"/>
    <property type="match status" value="1"/>
</dbReference>
<keyword evidence="2" id="KW-1185">Reference proteome</keyword>
<comment type="caution">
    <text evidence="1">The sequence shown here is derived from an EMBL/GenBank/DDBJ whole genome shotgun (WGS) entry which is preliminary data.</text>
</comment>
<dbReference type="EMBL" id="VXAL01003746">
    <property type="protein sequence ID" value="NXK46357.1"/>
    <property type="molecule type" value="Genomic_DNA"/>
</dbReference>
<dbReference type="GO" id="GO:0009897">
    <property type="term" value="C:external side of plasma membrane"/>
    <property type="evidence" value="ECO:0007669"/>
    <property type="project" value="TreeGrafter"/>
</dbReference>
<dbReference type="InterPro" id="IPR022318">
    <property type="entry name" value="TNFR_18"/>
</dbReference>
<dbReference type="PRINTS" id="PR01968">
    <property type="entry name" value="TNFACTORR18"/>
</dbReference>
<gene>
    <name evidence="1" type="primary">Tnfrsf18</name>
    <name evidence="1" type="ORF">CHATOR_R08202</name>
</gene>
<dbReference type="InterPro" id="IPR053107">
    <property type="entry name" value="TNFRSF18"/>
</dbReference>
<sequence length="96" mass="10664">TGDNNLCTEIEDKNCKCPQGYRCADRQCNSCKKLPECADGEELVQYGIIDYSFECKPCEIGTYSNAKSSWCQNWTDCEGSGFLTIKQGNSTHNAVC</sequence>
<accession>A0A7L0JRH4</accession>
<dbReference type="AlphaFoldDB" id="A0A7L0JRH4"/>
<protein>
    <submittedName>
        <fullName evidence="1">TNR18 factor</fullName>
    </submittedName>
</protein>
<reference evidence="1 2" key="1">
    <citation type="submission" date="2019-09" db="EMBL/GenBank/DDBJ databases">
        <title>Bird 10,000 Genomes (B10K) Project - Family phase.</title>
        <authorList>
            <person name="Zhang G."/>
        </authorList>
    </citation>
    <scope>NUCLEOTIDE SEQUENCE [LARGE SCALE GENOMIC DNA]</scope>
    <source>
        <strain evidence="1">B10K-DU-011-36</strain>
        <tissue evidence="1">Muscle</tissue>
    </source>
</reference>
<evidence type="ECO:0000313" key="2">
    <source>
        <dbReference type="Proteomes" id="UP000537522"/>
    </source>
</evidence>
<name>A0A7L0JRH4_CHATO</name>
<feature type="non-terminal residue" evidence="1">
    <location>
        <position position="1"/>
    </location>
</feature>
<proteinExistence type="predicted"/>
<evidence type="ECO:0000313" key="1">
    <source>
        <dbReference type="EMBL" id="NXK46357.1"/>
    </source>
</evidence>
<dbReference type="GO" id="GO:0043066">
    <property type="term" value="P:negative regulation of apoptotic process"/>
    <property type="evidence" value="ECO:0007669"/>
    <property type="project" value="InterPro"/>
</dbReference>
<feature type="non-terminal residue" evidence="1">
    <location>
        <position position="96"/>
    </location>
</feature>
<dbReference type="Proteomes" id="UP000537522">
    <property type="component" value="Unassembled WGS sequence"/>
</dbReference>
<dbReference type="Gene3D" id="2.10.50.10">
    <property type="entry name" value="Tumor Necrosis Factor Receptor, subunit A, domain 2"/>
    <property type="match status" value="1"/>
</dbReference>